<dbReference type="GO" id="GO:0006355">
    <property type="term" value="P:regulation of DNA-templated transcription"/>
    <property type="evidence" value="ECO:0007669"/>
    <property type="project" value="UniProtKB-ARBA"/>
</dbReference>
<dbReference type="AlphaFoldDB" id="A0AAE4Z4F4"/>
<comment type="caution">
    <text evidence="1">The sequence shown here is derived from an EMBL/GenBank/DDBJ whole genome shotgun (WGS) entry which is preliminary data.</text>
</comment>
<protein>
    <submittedName>
        <fullName evidence="1">Helix-turn-helix transcriptional regulator</fullName>
    </submittedName>
</protein>
<name>A0AAE4Z4F4_9BACT</name>
<sequence length="201" mass="22400">MIREPQRAAALLHPLRRRILHALSQPGSASSVARQLDLPRQKVNYHLRELEADRLLELVEERRKGNCTERILRAAASHYLIDPEVLGPLAADPEKLSDRFSSAYLVAVAAGAIRDLGRLRAGAEEADQRLATLTLQSEIAFSSPAARNAFAEELANELARLVAKHHDDSEPEARRFKLFLGVYPGLKEEDDGSEPQPEERD</sequence>
<dbReference type="InterPro" id="IPR036390">
    <property type="entry name" value="WH_DNA-bd_sf"/>
</dbReference>
<dbReference type="Gene3D" id="1.10.10.10">
    <property type="entry name" value="Winged helix-like DNA-binding domain superfamily/Winged helix DNA-binding domain"/>
    <property type="match status" value="1"/>
</dbReference>
<evidence type="ECO:0000313" key="1">
    <source>
        <dbReference type="EMBL" id="NIR73565.1"/>
    </source>
</evidence>
<dbReference type="SUPFAM" id="SSF46785">
    <property type="entry name" value="Winged helix' DNA-binding domain"/>
    <property type="match status" value="1"/>
</dbReference>
<dbReference type="Proteomes" id="UP000702544">
    <property type="component" value="Unassembled WGS sequence"/>
</dbReference>
<proteinExistence type="predicted"/>
<reference evidence="1 2" key="1">
    <citation type="submission" date="2020-01" db="EMBL/GenBank/DDBJ databases">
        <title>Genomes assembled from Gulf of Kutch pelagic sediment metagenomes.</title>
        <authorList>
            <person name="Chandrashekar M."/>
            <person name="Mahajan M.S."/>
            <person name="Dave K.J."/>
            <person name="Vatsa P."/>
            <person name="Nathani N.M."/>
        </authorList>
    </citation>
    <scope>NUCLEOTIDE SEQUENCE [LARGE SCALE GENOMIC DNA]</scope>
    <source>
        <strain evidence="1">KS3-K002</strain>
    </source>
</reference>
<dbReference type="EMBL" id="JAACAK010000002">
    <property type="protein sequence ID" value="NIR73565.1"/>
    <property type="molecule type" value="Genomic_DNA"/>
</dbReference>
<accession>A0AAE4Z4F4</accession>
<gene>
    <name evidence="1" type="ORF">GWO12_00390</name>
</gene>
<dbReference type="InterPro" id="IPR036388">
    <property type="entry name" value="WH-like_DNA-bd_sf"/>
</dbReference>
<evidence type="ECO:0000313" key="2">
    <source>
        <dbReference type="Proteomes" id="UP000702544"/>
    </source>
</evidence>
<organism evidence="1 2">
    <name type="scientific">Candidatus Kutchimonas denitrificans</name>
    <dbReference type="NCBI Taxonomy" id="3056748"/>
    <lineage>
        <taxon>Bacteria</taxon>
        <taxon>Pseudomonadati</taxon>
        <taxon>Gemmatimonadota</taxon>
        <taxon>Gemmatimonadia</taxon>
        <taxon>Candidatus Palauibacterales</taxon>
        <taxon>Candidatus Palauibacteraceae</taxon>
        <taxon>Candidatus Kutchimonas</taxon>
    </lineage>
</organism>
<dbReference type="CDD" id="cd00090">
    <property type="entry name" value="HTH_ARSR"/>
    <property type="match status" value="1"/>
</dbReference>
<dbReference type="Pfam" id="PF12840">
    <property type="entry name" value="HTH_20"/>
    <property type="match status" value="1"/>
</dbReference>
<dbReference type="InterPro" id="IPR011991">
    <property type="entry name" value="ArsR-like_HTH"/>
</dbReference>